<proteinExistence type="predicted"/>
<dbReference type="EMBL" id="JAYRBN010000075">
    <property type="protein sequence ID" value="KAL2732343.1"/>
    <property type="molecule type" value="Genomic_DNA"/>
</dbReference>
<accession>A0ABD2BHU8</accession>
<dbReference type="Proteomes" id="UP001607303">
    <property type="component" value="Unassembled WGS sequence"/>
</dbReference>
<dbReference type="AlphaFoldDB" id="A0ABD2BHU8"/>
<organism evidence="1 2">
    <name type="scientific">Vespula maculifrons</name>
    <name type="common">Eastern yellow jacket</name>
    <name type="synonym">Wasp</name>
    <dbReference type="NCBI Taxonomy" id="7453"/>
    <lineage>
        <taxon>Eukaryota</taxon>
        <taxon>Metazoa</taxon>
        <taxon>Ecdysozoa</taxon>
        <taxon>Arthropoda</taxon>
        <taxon>Hexapoda</taxon>
        <taxon>Insecta</taxon>
        <taxon>Pterygota</taxon>
        <taxon>Neoptera</taxon>
        <taxon>Endopterygota</taxon>
        <taxon>Hymenoptera</taxon>
        <taxon>Apocrita</taxon>
        <taxon>Aculeata</taxon>
        <taxon>Vespoidea</taxon>
        <taxon>Vespidae</taxon>
        <taxon>Vespinae</taxon>
        <taxon>Vespula</taxon>
    </lineage>
</organism>
<evidence type="ECO:0000313" key="2">
    <source>
        <dbReference type="Proteomes" id="UP001607303"/>
    </source>
</evidence>
<sequence length="117" mass="13236">MQPLNKIYLTKLLTDEEITIKESFLQVQNNHTCKTKISITISSGTTNICHALDTFSVKKPIYRISSSQHGSICHILIVFICKYIYNNECTPDTPPSIYGYMVGSLAVPTKFLYTELI</sequence>
<comment type="caution">
    <text evidence="1">The sequence shown here is derived from an EMBL/GenBank/DDBJ whole genome shotgun (WGS) entry which is preliminary data.</text>
</comment>
<keyword evidence="2" id="KW-1185">Reference proteome</keyword>
<gene>
    <name evidence="1" type="ORF">V1477_014584</name>
</gene>
<protein>
    <submittedName>
        <fullName evidence="1">Uncharacterized protein</fullName>
    </submittedName>
</protein>
<reference evidence="1 2" key="1">
    <citation type="journal article" date="2024" name="Ann. Entomol. Soc. Am.">
        <title>Genomic analyses of the southern and eastern yellowjacket wasps (Hymenoptera: Vespidae) reveal evolutionary signatures of social life.</title>
        <authorList>
            <person name="Catto M.A."/>
            <person name="Caine P.B."/>
            <person name="Orr S.E."/>
            <person name="Hunt B.G."/>
            <person name="Goodisman M.A.D."/>
        </authorList>
    </citation>
    <scope>NUCLEOTIDE SEQUENCE [LARGE SCALE GENOMIC DNA]</scope>
    <source>
        <strain evidence="1">232</strain>
        <tissue evidence="1">Head and thorax</tissue>
    </source>
</reference>
<name>A0ABD2BHU8_VESMC</name>
<evidence type="ECO:0000313" key="1">
    <source>
        <dbReference type="EMBL" id="KAL2732343.1"/>
    </source>
</evidence>